<dbReference type="EMBL" id="JAXCEI010000012">
    <property type="protein sequence ID" value="MFA1542437.1"/>
    <property type="molecule type" value="Genomic_DNA"/>
</dbReference>
<keyword evidence="4" id="KW-1185">Reference proteome</keyword>
<evidence type="ECO:0000256" key="2">
    <source>
        <dbReference type="SAM" id="SignalP"/>
    </source>
</evidence>
<protein>
    <recommendedName>
        <fullName evidence="5">Lipoprotein</fullName>
    </recommendedName>
</protein>
<feature type="signal peptide" evidence="2">
    <location>
        <begin position="1"/>
        <end position="19"/>
    </location>
</feature>
<feature type="region of interest" description="Disordered" evidence="1">
    <location>
        <begin position="21"/>
        <end position="70"/>
    </location>
</feature>
<feature type="compositionally biased region" description="Low complexity" evidence="1">
    <location>
        <begin position="38"/>
        <end position="70"/>
    </location>
</feature>
<evidence type="ECO:0000313" key="4">
    <source>
        <dbReference type="Proteomes" id="UP001569963"/>
    </source>
</evidence>
<sequence>MNRRHLAALLLVPALAMTAACGGGDEAKPSTSRQATTGGEASAPAGAGAGDSAQGGAVKAPGAAPSSAPPKVVNAFVACMRKQGVKMPNDTSTWRPDPQDGRTQKALLTCMKSSGAG</sequence>
<keyword evidence="2" id="KW-0732">Signal</keyword>
<reference evidence="3 4" key="1">
    <citation type="submission" date="2023-11" db="EMBL/GenBank/DDBJ databases">
        <title>Actinomadura monticuli sp. nov., isolated from volcanic ash.</title>
        <authorList>
            <person name="Lee S.D."/>
            <person name="Yang H."/>
            <person name="Kim I.S."/>
        </authorList>
    </citation>
    <scope>NUCLEOTIDE SEQUENCE [LARGE SCALE GENOMIC DNA]</scope>
    <source>
        <strain evidence="3 4">DLS-62</strain>
    </source>
</reference>
<feature type="chain" id="PRO_5046515283" description="Lipoprotein" evidence="2">
    <location>
        <begin position="20"/>
        <end position="117"/>
    </location>
</feature>
<dbReference type="Proteomes" id="UP001569963">
    <property type="component" value="Unassembled WGS sequence"/>
</dbReference>
<feature type="region of interest" description="Disordered" evidence="1">
    <location>
        <begin position="86"/>
        <end position="117"/>
    </location>
</feature>
<dbReference type="PROSITE" id="PS51257">
    <property type="entry name" value="PROKAR_LIPOPROTEIN"/>
    <property type="match status" value="1"/>
</dbReference>
<organism evidence="3 4">
    <name type="scientific">Actinomadura monticuli</name>
    <dbReference type="NCBI Taxonomy" id="3097367"/>
    <lineage>
        <taxon>Bacteria</taxon>
        <taxon>Bacillati</taxon>
        <taxon>Actinomycetota</taxon>
        <taxon>Actinomycetes</taxon>
        <taxon>Streptosporangiales</taxon>
        <taxon>Thermomonosporaceae</taxon>
        <taxon>Actinomadura</taxon>
    </lineage>
</organism>
<evidence type="ECO:0008006" key="5">
    <source>
        <dbReference type="Google" id="ProtNLM"/>
    </source>
</evidence>
<dbReference type="RefSeq" id="WP_371952635.1">
    <property type="nucleotide sequence ID" value="NZ_JAXCEI010000012.1"/>
</dbReference>
<gene>
    <name evidence="3" type="ORF">SM611_26160</name>
</gene>
<comment type="caution">
    <text evidence="3">The sequence shown here is derived from an EMBL/GenBank/DDBJ whole genome shotgun (WGS) entry which is preliminary data.</text>
</comment>
<evidence type="ECO:0000313" key="3">
    <source>
        <dbReference type="EMBL" id="MFA1542437.1"/>
    </source>
</evidence>
<name>A0ABV4QGY3_9ACTN</name>
<proteinExistence type="predicted"/>
<accession>A0ABV4QGY3</accession>
<evidence type="ECO:0000256" key="1">
    <source>
        <dbReference type="SAM" id="MobiDB-lite"/>
    </source>
</evidence>